<evidence type="ECO:0000256" key="4">
    <source>
        <dbReference type="ARBA" id="ARBA00012723"/>
    </source>
</evidence>
<dbReference type="GO" id="GO:0003756">
    <property type="term" value="F:protein disulfide isomerase activity"/>
    <property type="evidence" value="ECO:0007669"/>
    <property type="project" value="UniProtKB-EC"/>
</dbReference>
<comment type="catalytic activity">
    <reaction evidence="1">
        <text>Catalyzes the rearrangement of -S-S- bonds in proteins.</text>
        <dbReference type="EC" id="5.3.4.1"/>
    </reaction>
</comment>
<keyword evidence="16" id="KW-1185">Reference proteome</keyword>
<dbReference type="GO" id="GO:0005788">
    <property type="term" value="C:endoplasmic reticulum lumen"/>
    <property type="evidence" value="ECO:0007669"/>
    <property type="project" value="UniProtKB-SubCell"/>
</dbReference>
<evidence type="ECO:0000256" key="5">
    <source>
        <dbReference type="ARBA" id="ARBA00022729"/>
    </source>
</evidence>
<organism evidence="15 16">
    <name type="scientific">Chrysochromulina tobinii</name>
    <dbReference type="NCBI Taxonomy" id="1460289"/>
    <lineage>
        <taxon>Eukaryota</taxon>
        <taxon>Haptista</taxon>
        <taxon>Haptophyta</taxon>
        <taxon>Prymnesiophyceae</taxon>
        <taxon>Prymnesiales</taxon>
        <taxon>Chrysochromulinaceae</taxon>
        <taxon>Chrysochromulina</taxon>
    </lineage>
</organism>
<accession>A0A0M0JIK2</accession>
<evidence type="ECO:0000256" key="11">
    <source>
        <dbReference type="RuleBase" id="RU004208"/>
    </source>
</evidence>
<evidence type="ECO:0000256" key="1">
    <source>
        <dbReference type="ARBA" id="ARBA00001182"/>
    </source>
</evidence>
<evidence type="ECO:0000256" key="10">
    <source>
        <dbReference type="ARBA" id="ARBA00023284"/>
    </source>
</evidence>
<dbReference type="EMBL" id="JWZX01002868">
    <property type="protein sequence ID" value="KOO26320.1"/>
    <property type="molecule type" value="Genomic_DNA"/>
</dbReference>
<dbReference type="GO" id="GO:0034976">
    <property type="term" value="P:response to endoplasmic reticulum stress"/>
    <property type="evidence" value="ECO:0007669"/>
    <property type="project" value="TreeGrafter"/>
</dbReference>
<protein>
    <recommendedName>
        <fullName evidence="4">protein disulfide-isomerase</fullName>
        <ecNumber evidence="4">5.3.4.1</ecNumber>
    </recommendedName>
</protein>
<feature type="signal peptide" evidence="13">
    <location>
        <begin position="1"/>
        <end position="18"/>
    </location>
</feature>
<dbReference type="Pfam" id="PF00085">
    <property type="entry name" value="Thioredoxin"/>
    <property type="match status" value="1"/>
</dbReference>
<dbReference type="PANTHER" id="PTHR18929:SF132">
    <property type="entry name" value="PROTEIN DISULFIDE-ISOMERASE A3"/>
    <property type="match status" value="1"/>
</dbReference>
<dbReference type="PANTHER" id="PTHR18929">
    <property type="entry name" value="PROTEIN DISULFIDE ISOMERASE"/>
    <property type="match status" value="1"/>
</dbReference>
<keyword evidence="10" id="KW-0676">Redox-active center</keyword>
<dbReference type="FunFam" id="3.40.30.10:FF:000017">
    <property type="entry name" value="Protein disulfide-isomerase A4"/>
    <property type="match status" value="1"/>
</dbReference>
<dbReference type="PROSITE" id="PS51352">
    <property type="entry name" value="THIOREDOXIN_2"/>
    <property type="match status" value="1"/>
</dbReference>
<evidence type="ECO:0000256" key="6">
    <source>
        <dbReference type="ARBA" id="ARBA00022737"/>
    </source>
</evidence>
<dbReference type="PRINTS" id="PR00421">
    <property type="entry name" value="THIOREDOXIN"/>
</dbReference>
<evidence type="ECO:0000256" key="9">
    <source>
        <dbReference type="ARBA" id="ARBA00023235"/>
    </source>
</evidence>
<dbReference type="PROSITE" id="PS00194">
    <property type="entry name" value="THIOREDOXIN_1"/>
    <property type="match status" value="1"/>
</dbReference>
<evidence type="ECO:0000256" key="13">
    <source>
        <dbReference type="SAM" id="SignalP"/>
    </source>
</evidence>
<keyword evidence="6" id="KW-0677">Repeat</keyword>
<gene>
    <name evidence="15" type="ORF">Ctob_008632</name>
</gene>
<feature type="region of interest" description="Disordered" evidence="12">
    <location>
        <begin position="257"/>
        <end position="285"/>
    </location>
</feature>
<name>A0A0M0JIK2_9EUKA</name>
<keyword evidence="8" id="KW-1015">Disulfide bond</keyword>
<dbReference type="OrthoDB" id="427280at2759"/>
<evidence type="ECO:0000256" key="3">
    <source>
        <dbReference type="ARBA" id="ARBA00006347"/>
    </source>
</evidence>
<keyword evidence="7" id="KW-0256">Endoplasmic reticulum</keyword>
<feature type="domain" description="Thioredoxin" evidence="14">
    <location>
        <begin position="8"/>
        <end position="130"/>
    </location>
</feature>
<dbReference type="EC" id="5.3.4.1" evidence="4"/>
<proteinExistence type="inferred from homology"/>
<dbReference type="AlphaFoldDB" id="A0A0M0JIK2"/>
<dbReference type="Gene3D" id="3.40.30.10">
    <property type="entry name" value="Glutaredoxin"/>
    <property type="match status" value="1"/>
</dbReference>
<comment type="similarity">
    <text evidence="3 11">Belongs to the protein disulfide isomerase family.</text>
</comment>
<feature type="chain" id="PRO_5005601873" description="protein disulfide-isomerase" evidence="13">
    <location>
        <begin position="19"/>
        <end position="285"/>
    </location>
</feature>
<sequence>MSRRFARALLAFCAAVAAFPEEEDVVVLTADNFDSFIKQSPLALVEFYAPWCGHCKQLAPAWSKAAAKSKKLPVPVPLAKVDATVEEDLASKYEVSGYPTIKLFKNGVAEDYIGPRDADGILAYVAKISGFKLQQLNSTEDLTALAKKSTHPIVLGLFRMPVAASSFFQKFSKAAFEATGQPVVFAYSASYATPPLMPPTVDGKKPPVPGLVLLDPAAISSPVSTRGLYTMPRKKEDFTLDAIATWLNSNGVKVALEEKEEVDDHPKDYSEHGDDHDSSHYEDYD</sequence>
<dbReference type="Proteomes" id="UP000037460">
    <property type="component" value="Unassembled WGS sequence"/>
</dbReference>
<dbReference type="InterPro" id="IPR036249">
    <property type="entry name" value="Thioredoxin-like_sf"/>
</dbReference>
<dbReference type="CDD" id="cd02961">
    <property type="entry name" value="PDI_a_family"/>
    <property type="match status" value="1"/>
</dbReference>
<comment type="subcellular location">
    <subcellularLocation>
        <location evidence="2">Endoplasmic reticulum lumen</location>
    </subcellularLocation>
</comment>
<feature type="compositionally biased region" description="Basic and acidic residues" evidence="12">
    <location>
        <begin position="262"/>
        <end position="285"/>
    </location>
</feature>
<dbReference type="NCBIfam" id="TIGR01126">
    <property type="entry name" value="pdi_dom"/>
    <property type="match status" value="1"/>
</dbReference>
<comment type="caution">
    <text evidence="15">The sequence shown here is derived from an EMBL/GenBank/DDBJ whole genome shotgun (WGS) entry which is preliminary data.</text>
</comment>
<evidence type="ECO:0000256" key="7">
    <source>
        <dbReference type="ARBA" id="ARBA00022824"/>
    </source>
</evidence>
<evidence type="ECO:0000256" key="12">
    <source>
        <dbReference type="SAM" id="MobiDB-lite"/>
    </source>
</evidence>
<keyword evidence="9 15" id="KW-0413">Isomerase</keyword>
<evidence type="ECO:0000313" key="16">
    <source>
        <dbReference type="Proteomes" id="UP000037460"/>
    </source>
</evidence>
<evidence type="ECO:0000256" key="8">
    <source>
        <dbReference type="ARBA" id="ARBA00023157"/>
    </source>
</evidence>
<evidence type="ECO:0000259" key="14">
    <source>
        <dbReference type="PROSITE" id="PS51352"/>
    </source>
</evidence>
<evidence type="ECO:0000313" key="15">
    <source>
        <dbReference type="EMBL" id="KOO26320.1"/>
    </source>
</evidence>
<dbReference type="InterPro" id="IPR013766">
    <property type="entry name" value="Thioredoxin_domain"/>
</dbReference>
<keyword evidence="5 13" id="KW-0732">Signal</keyword>
<reference evidence="16" key="1">
    <citation type="journal article" date="2015" name="PLoS Genet.">
        <title>Genome Sequence and Transcriptome Analyses of Chrysochromulina tobin: Metabolic Tools for Enhanced Algal Fitness in the Prominent Order Prymnesiales (Haptophyceae).</title>
        <authorList>
            <person name="Hovde B.T."/>
            <person name="Deodato C.R."/>
            <person name="Hunsperger H.M."/>
            <person name="Ryken S.A."/>
            <person name="Yost W."/>
            <person name="Jha R.K."/>
            <person name="Patterson J."/>
            <person name="Monnat R.J. Jr."/>
            <person name="Barlow S.B."/>
            <person name="Starkenburg S.R."/>
            <person name="Cattolico R.A."/>
        </authorList>
    </citation>
    <scope>NUCLEOTIDE SEQUENCE</scope>
    <source>
        <strain evidence="16">CCMP291</strain>
    </source>
</reference>
<dbReference type="SUPFAM" id="SSF52833">
    <property type="entry name" value="Thioredoxin-like"/>
    <property type="match status" value="1"/>
</dbReference>
<dbReference type="InterPro" id="IPR005788">
    <property type="entry name" value="PDI_thioredoxin-like_dom"/>
</dbReference>
<evidence type="ECO:0000256" key="2">
    <source>
        <dbReference type="ARBA" id="ARBA00004319"/>
    </source>
</evidence>
<dbReference type="GO" id="GO:0006457">
    <property type="term" value="P:protein folding"/>
    <property type="evidence" value="ECO:0007669"/>
    <property type="project" value="TreeGrafter"/>
</dbReference>
<dbReference type="InterPro" id="IPR017937">
    <property type="entry name" value="Thioredoxin_CS"/>
</dbReference>